<evidence type="ECO:0000256" key="3">
    <source>
        <dbReference type="ARBA" id="ARBA00023163"/>
    </source>
</evidence>
<proteinExistence type="predicted"/>
<dbReference type="EMBL" id="JAUOZS010000001">
    <property type="protein sequence ID" value="MDT8902555.1"/>
    <property type="molecule type" value="Genomic_DNA"/>
</dbReference>
<evidence type="ECO:0000313" key="8">
    <source>
        <dbReference type="EMBL" id="MDT8902555.1"/>
    </source>
</evidence>
<keyword evidence="4" id="KW-0597">Phosphoprotein</keyword>
<dbReference type="InterPro" id="IPR001867">
    <property type="entry name" value="OmpR/PhoB-type_DNA-bd"/>
</dbReference>
<evidence type="ECO:0000256" key="2">
    <source>
        <dbReference type="ARBA" id="ARBA00023125"/>
    </source>
</evidence>
<dbReference type="SUPFAM" id="SSF52172">
    <property type="entry name" value="CheY-like"/>
    <property type="match status" value="1"/>
</dbReference>
<dbReference type="InterPro" id="IPR039420">
    <property type="entry name" value="WalR-like"/>
</dbReference>
<accession>A0ABU3P0I7</accession>
<dbReference type="Pfam" id="PF00072">
    <property type="entry name" value="Response_reg"/>
    <property type="match status" value="1"/>
</dbReference>
<dbReference type="CDD" id="cd00383">
    <property type="entry name" value="trans_reg_C"/>
    <property type="match status" value="1"/>
</dbReference>
<dbReference type="SMART" id="SM00862">
    <property type="entry name" value="Trans_reg_C"/>
    <property type="match status" value="1"/>
</dbReference>
<dbReference type="PROSITE" id="PS50110">
    <property type="entry name" value="RESPONSE_REGULATORY"/>
    <property type="match status" value="1"/>
</dbReference>
<evidence type="ECO:0000256" key="4">
    <source>
        <dbReference type="PROSITE-ProRule" id="PRU00169"/>
    </source>
</evidence>
<feature type="domain" description="Response regulatory" evidence="6">
    <location>
        <begin position="4"/>
        <end position="117"/>
    </location>
</feature>
<evidence type="ECO:0000259" key="7">
    <source>
        <dbReference type="PROSITE" id="PS51755"/>
    </source>
</evidence>
<dbReference type="PANTHER" id="PTHR48111:SF73">
    <property type="entry name" value="ALKALINE PHOSPHATASE SYNTHESIS TRANSCRIPTIONAL REGULATORY PROTEIN PHOP"/>
    <property type="match status" value="1"/>
</dbReference>
<dbReference type="InterPro" id="IPR036388">
    <property type="entry name" value="WH-like_DNA-bd_sf"/>
</dbReference>
<gene>
    <name evidence="8" type="ORF">Q4T40_15000</name>
</gene>
<dbReference type="SMART" id="SM00448">
    <property type="entry name" value="REC"/>
    <property type="match status" value="1"/>
</dbReference>
<dbReference type="PROSITE" id="PS51755">
    <property type="entry name" value="OMPR_PHOB"/>
    <property type="match status" value="1"/>
</dbReference>
<feature type="DNA-binding region" description="OmpR/PhoB-type" evidence="5">
    <location>
        <begin position="125"/>
        <end position="221"/>
    </location>
</feature>
<keyword evidence="1" id="KW-0805">Transcription regulation</keyword>
<evidence type="ECO:0000256" key="5">
    <source>
        <dbReference type="PROSITE-ProRule" id="PRU01091"/>
    </source>
</evidence>
<name>A0ABU3P0I7_9FIRM</name>
<dbReference type="Gene3D" id="1.10.10.10">
    <property type="entry name" value="Winged helix-like DNA-binding domain superfamily/Winged helix DNA-binding domain"/>
    <property type="match status" value="1"/>
</dbReference>
<dbReference type="InterPro" id="IPR011006">
    <property type="entry name" value="CheY-like_superfamily"/>
</dbReference>
<keyword evidence="2 5" id="KW-0238">DNA-binding</keyword>
<reference evidence="8 9" key="1">
    <citation type="submission" date="2023-07" db="EMBL/GenBank/DDBJ databases">
        <title>The novel representative of Negativicutes class, Anaeroselena agilis gen. nov. sp. nov.</title>
        <authorList>
            <person name="Prokofeva M.I."/>
            <person name="Elcheninov A.G."/>
            <person name="Klyukina A."/>
            <person name="Kublanov I.V."/>
            <person name="Frolov E.N."/>
            <person name="Podosokorskaya O.A."/>
        </authorList>
    </citation>
    <scope>NUCLEOTIDE SEQUENCE [LARGE SCALE GENOMIC DNA]</scope>
    <source>
        <strain evidence="8 9">4137-cl</strain>
    </source>
</reference>
<sequence>MRKAILIADDEQRMRKLIADYLLREGYTVIEAGDGRDAIEKFRRDKVDLAILDVMMPGYDGWTVCREIRKLSGIPVIMLTAKGEEVDQLFGFEIGADEYITKPFSPRVLTARVNAIFRRAGDENARQLSCDGLEIDPDARVVTVDGCRLEFSPKEYELLVYLAGNKGRALSREQILNSVWDYDYFGDLRTVDTHINRVRTKIGTRSHLIQTIRGYGYRFGGEQ</sequence>
<comment type="caution">
    <text evidence="8">The sequence shown here is derived from an EMBL/GenBank/DDBJ whole genome shotgun (WGS) entry which is preliminary data.</text>
</comment>
<dbReference type="InterPro" id="IPR001789">
    <property type="entry name" value="Sig_transdc_resp-reg_receiver"/>
</dbReference>
<keyword evidence="3" id="KW-0804">Transcription</keyword>
<evidence type="ECO:0000256" key="1">
    <source>
        <dbReference type="ARBA" id="ARBA00023015"/>
    </source>
</evidence>
<dbReference type="Gene3D" id="3.40.50.2300">
    <property type="match status" value="1"/>
</dbReference>
<dbReference type="Gene3D" id="6.10.250.690">
    <property type="match status" value="1"/>
</dbReference>
<dbReference type="CDD" id="cd17574">
    <property type="entry name" value="REC_OmpR"/>
    <property type="match status" value="1"/>
</dbReference>
<feature type="domain" description="OmpR/PhoB-type" evidence="7">
    <location>
        <begin position="125"/>
        <end position="221"/>
    </location>
</feature>
<protein>
    <submittedName>
        <fullName evidence="8">Response regulator transcription factor</fullName>
    </submittedName>
</protein>
<feature type="modified residue" description="4-aspartylphosphate" evidence="4">
    <location>
        <position position="53"/>
    </location>
</feature>
<evidence type="ECO:0000313" key="9">
    <source>
        <dbReference type="Proteomes" id="UP001254848"/>
    </source>
</evidence>
<organism evidence="8 9">
    <name type="scientific">Anaeroselena agilis</name>
    <dbReference type="NCBI Taxonomy" id="3063788"/>
    <lineage>
        <taxon>Bacteria</taxon>
        <taxon>Bacillati</taxon>
        <taxon>Bacillota</taxon>
        <taxon>Negativicutes</taxon>
        <taxon>Acetonemataceae</taxon>
        <taxon>Anaeroselena</taxon>
    </lineage>
</organism>
<dbReference type="Pfam" id="PF00486">
    <property type="entry name" value="Trans_reg_C"/>
    <property type="match status" value="1"/>
</dbReference>
<dbReference type="PANTHER" id="PTHR48111">
    <property type="entry name" value="REGULATOR OF RPOS"/>
    <property type="match status" value="1"/>
</dbReference>
<dbReference type="Proteomes" id="UP001254848">
    <property type="component" value="Unassembled WGS sequence"/>
</dbReference>
<dbReference type="RefSeq" id="WP_413781036.1">
    <property type="nucleotide sequence ID" value="NZ_JAUOZS010000001.1"/>
</dbReference>
<evidence type="ECO:0000259" key="6">
    <source>
        <dbReference type="PROSITE" id="PS50110"/>
    </source>
</evidence>
<keyword evidence="9" id="KW-1185">Reference proteome</keyword>